<comment type="caution">
    <text evidence="1">The sequence shown here is derived from an EMBL/GenBank/DDBJ whole genome shotgun (WGS) entry which is preliminary data.</text>
</comment>
<evidence type="ECO:0000313" key="1">
    <source>
        <dbReference type="EMBL" id="MDQ7246793.1"/>
    </source>
</evidence>
<dbReference type="EMBL" id="JAUYVI010000001">
    <property type="protein sequence ID" value="MDQ7246793.1"/>
    <property type="molecule type" value="Genomic_DNA"/>
</dbReference>
<evidence type="ECO:0000313" key="2">
    <source>
        <dbReference type="Proteomes" id="UP001230156"/>
    </source>
</evidence>
<sequence length="62" mass="7338">MPLAIPLRLLALLYALRLPEGRPPEPRKGGKIDLCLLPPYLRRDIGFETFRCETREDWRTFR</sequence>
<reference evidence="2" key="1">
    <citation type="submission" date="2023-08" db="EMBL/GenBank/DDBJ databases">
        <title>Rhodospirillaceae gen. nov., a novel taxon isolated from the Yangtze River Yuezi River estuary sludge.</title>
        <authorList>
            <person name="Ruan L."/>
        </authorList>
    </citation>
    <scope>NUCLEOTIDE SEQUENCE [LARGE SCALE GENOMIC DNA]</scope>
    <source>
        <strain evidence="2">R-7</strain>
    </source>
</reference>
<accession>A0ABU0YJF3</accession>
<name>A0ABU0YJF3_9PROT</name>
<dbReference type="RefSeq" id="WP_379954190.1">
    <property type="nucleotide sequence ID" value="NZ_JAUYVI010000001.1"/>
</dbReference>
<organism evidence="1 2">
    <name type="scientific">Dongia sedimenti</name>
    <dbReference type="NCBI Taxonomy" id="3064282"/>
    <lineage>
        <taxon>Bacteria</taxon>
        <taxon>Pseudomonadati</taxon>
        <taxon>Pseudomonadota</taxon>
        <taxon>Alphaproteobacteria</taxon>
        <taxon>Rhodospirillales</taxon>
        <taxon>Dongiaceae</taxon>
        <taxon>Dongia</taxon>
    </lineage>
</organism>
<protein>
    <submittedName>
        <fullName evidence="1">Uncharacterized protein</fullName>
    </submittedName>
</protein>
<dbReference type="Proteomes" id="UP001230156">
    <property type="component" value="Unassembled WGS sequence"/>
</dbReference>
<gene>
    <name evidence="1" type="ORF">Q8A70_03910</name>
</gene>
<keyword evidence="2" id="KW-1185">Reference proteome</keyword>
<proteinExistence type="predicted"/>